<dbReference type="KEGG" id="mri:Mal4_47990"/>
<proteinExistence type="predicted"/>
<reference evidence="3 4" key="1">
    <citation type="submission" date="2019-02" db="EMBL/GenBank/DDBJ databases">
        <title>Deep-cultivation of Planctomycetes and their phenomic and genomic characterization uncovers novel biology.</title>
        <authorList>
            <person name="Wiegand S."/>
            <person name="Jogler M."/>
            <person name="Boedeker C."/>
            <person name="Pinto D."/>
            <person name="Vollmers J."/>
            <person name="Rivas-Marin E."/>
            <person name="Kohn T."/>
            <person name="Peeters S.H."/>
            <person name="Heuer A."/>
            <person name="Rast P."/>
            <person name="Oberbeckmann S."/>
            <person name="Bunk B."/>
            <person name="Jeske O."/>
            <person name="Meyerdierks A."/>
            <person name="Storesund J.E."/>
            <person name="Kallscheuer N."/>
            <person name="Luecker S."/>
            <person name="Lage O.M."/>
            <person name="Pohl T."/>
            <person name="Merkel B.J."/>
            <person name="Hornburger P."/>
            <person name="Mueller R.-W."/>
            <person name="Bruemmer F."/>
            <person name="Labrenz M."/>
            <person name="Spormann A.M."/>
            <person name="Op den Camp H."/>
            <person name="Overmann J."/>
            <person name="Amann R."/>
            <person name="Jetten M.S.M."/>
            <person name="Mascher T."/>
            <person name="Medema M.H."/>
            <person name="Devos D.P."/>
            <person name="Kaster A.-K."/>
            <person name="Ovreas L."/>
            <person name="Rohde M."/>
            <person name="Galperin M.Y."/>
            <person name="Jogler C."/>
        </authorList>
    </citation>
    <scope>NUCLEOTIDE SEQUENCE [LARGE SCALE GENOMIC DNA]</scope>
    <source>
        <strain evidence="3 4">Mal4</strain>
    </source>
</reference>
<feature type="domain" description="Sulfatase-modifying factor enzyme-like" evidence="2">
    <location>
        <begin position="57"/>
        <end position="299"/>
    </location>
</feature>
<dbReference type="InterPro" id="IPR051043">
    <property type="entry name" value="Sulfatase_Mod_Factor_Kinase"/>
</dbReference>
<keyword evidence="4" id="KW-1185">Reference proteome</keyword>
<dbReference type="Pfam" id="PF03781">
    <property type="entry name" value="FGE-sulfatase"/>
    <property type="match status" value="1"/>
</dbReference>
<dbReference type="GO" id="GO:0120147">
    <property type="term" value="F:formylglycine-generating oxidase activity"/>
    <property type="evidence" value="ECO:0007669"/>
    <property type="project" value="TreeGrafter"/>
</dbReference>
<evidence type="ECO:0000259" key="2">
    <source>
        <dbReference type="Pfam" id="PF03781"/>
    </source>
</evidence>
<evidence type="ECO:0000313" key="3">
    <source>
        <dbReference type="EMBL" id="QDU40442.1"/>
    </source>
</evidence>
<dbReference type="SUPFAM" id="SSF56436">
    <property type="entry name" value="C-type lectin-like"/>
    <property type="match status" value="1"/>
</dbReference>
<organism evidence="3 4">
    <name type="scientific">Maioricimonas rarisocia</name>
    <dbReference type="NCBI Taxonomy" id="2528026"/>
    <lineage>
        <taxon>Bacteria</taxon>
        <taxon>Pseudomonadati</taxon>
        <taxon>Planctomycetota</taxon>
        <taxon>Planctomycetia</taxon>
        <taxon>Planctomycetales</taxon>
        <taxon>Planctomycetaceae</taxon>
        <taxon>Maioricimonas</taxon>
    </lineage>
</organism>
<dbReference type="InterPro" id="IPR042095">
    <property type="entry name" value="SUMF_sf"/>
</dbReference>
<dbReference type="InterPro" id="IPR016187">
    <property type="entry name" value="CTDL_fold"/>
</dbReference>
<dbReference type="AlphaFoldDB" id="A0A517ZDA1"/>
<dbReference type="InterPro" id="IPR005532">
    <property type="entry name" value="SUMF_dom"/>
</dbReference>
<dbReference type="PANTHER" id="PTHR23150:SF19">
    <property type="entry name" value="FORMYLGLYCINE-GENERATING ENZYME"/>
    <property type="match status" value="1"/>
</dbReference>
<feature type="region of interest" description="Disordered" evidence="1">
    <location>
        <begin position="1"/>
        <end position="21"/>
    </location>
</feature>
<dbReference type="PANTHER" id="PTHR23150">
    <property type="entry name" value="SULFATASE MODIFYING FACTOR 1, 2"/>
    <property type="match status" value="1"/>
</dbReference>
<dbReference type="EMBL" id="CP036275">
    <property type="protein sequence ID" value="QDU40442.1"/>
    <property type="molecule type" value="Genomic_DNA"/>
</dbReference>
<keyword evidence="3" id="KW-0808">Transferase</keyword>
<dbReference type="Gene3D" id="3.90.1580.10">
    <property type="entry name" value="paralog of FGE (formylglycine-generating enzyme)"/>
    <property type="match status" value="1"/>
</dbReference>
<sequence>MLSGAPAAPEKPGTAGPGDRSVDAMLADKRYCVLLDKERDDTGDERLLAIAWLALEEHMSMVPGGEFVSSARPETDVGAAAFLPSFYLDRCAVTNADYARFVADGGYSQTDLWPREVWPKLLQFVDATGNPGPRFWANGKPPRKSERHPVVGICWFEANAYARWAGKRLPTGAEWEQASSWCSGKDGRGSRVKYPWGNSFDPARANTWSAGPGETVPVDEYYEGSTPNGIFQLIGNVWEWVASAYECQMGDSGYRIMMEQPMAEIRGGAFDTYFESQATCAFRTGQPFLYRGRNVGFRCCVSADALASPPNPAAFL</sequence>
<evidence type="ECO:0000313" key="4">
    <source>
        <dbReference type="Proteomes" id="UP000320496"/>
    </source>
</evidence>
<evidence type="ECO:0000256" key="1">
    <source>
        <dbReference type="SAM" id="MobiDB-lite"/>
    </source>
</evidence>
<dbReference type="EC" id="2.7.11.1" evidence="3"/>
<accession>A0A517ZDA1</accession>
<protein>
    <submittedName>
        <fullName evidence="3">Serine/threonine-protein kinase pkn1</fullName>
        <ecNumber evidence="3">2.7.11.1</ecNumber>
    </submittedName>
</protein>
<gene>
    <name evidence="3" type="primary">pkn1_11</name>
    <name evidence="3" type="ORF">Mal4_47990</name>
</gene>
<dbReference type="Proteomes" id="UP000320496">
    <property type="component" value="Chromosome"/>
</dbReference>
<name>A0A517ZDA1_9PLAN</name>
<keyword evidence="3" id="KW-0418">Kinase</keyword>
<dbReference type="GO" id="GO:0004674">
    <property type="term" value="F:protein serine/threonine kinase activity"/>
    <property type="evidence" value="ECO:0007669"/>
    <property type="project" value="UniProtKB-EC"/>
</dbReference>